<keyword evidence="3" id="KW-1015">Disulfide bond</keyword>
<comment type="subcellular location">
    <subcellularLocation>
        <location evidence="1">Secreted</location>
    </subcellularLocation>
</comment>
<dbReference type="Gene3D" id="3.30.60.30">
    <property type="match status" value="2"/>
</dbReference>
<dbReference type="Pfam" id="PF00050">
    <property type="entry name" value="Kazal_1"/>
    <property type="match status" value="2"/>
</dbReference>
<protein>
    <recommendedName>
        <fullName evidence="5">Kazal-like domain-containing protein</fullName>
    </recommendedName>
</protein>
<dbReference type="Proteomes" id="UP000826234">
    <property type="component" value="Unassembled WGS sequence"/>
</dbReference>
<feature type="domain" description="Kazal-like" evidence="5">
    <location>
        <begin position="125"/>
        <end position="167"/>
    </location>
</feature>
<sequence length="167" mass="18637">MMMMMMMMMIGMLGKAIGQEDGIKEQSRKENVGPLMTETAPVSQLKTCAISTAPNLDDDCSVYWPYFSRGGYACTRENNPVRDASGKQHSNKCMMCLQRFKNGGKMNSLEKRQPQNGNNGRGNDVCYEYRSQMGPDGELSCTRENDPVRDASGHTHSNKCIMCAEKL</sequence>
<evidence type="ECO:0000313" key="7">
    <source>
        <dbReference type="Proteomes" id="UP000826234"/>
    </source>
</evidence>
<evidence type="ECO:0000256" key="2">
    <source>
        <dbReference type="ARBA" id="ARBA00022525"/>
    </source>
</evidence>
<name>A0ABQ7TJQ4_PHRPL</name>
<organism evidence="6 7">
    <name type="scientific">Phrynosoma platyrhinos</name>
    <name type="common">Desert horned lizard</name>
    <dbReference type="NCBI Taxonomy" id="52577"/>
    <lineage>
        <taxon>Eukaryota</taxon>
        <taxon>Metazoa</taxon>
        <taxon>Chordata</taxon>
        <taxon>Craniata</taxon>
        <taxon>Vertebrata</taxon>
        <taxon>Euteleostomi</taxon>
        <taxon>Lepidosauria</taxon>
        <taxon>Squamata</taxon>
        <taxon>Bifurcata</taxon>
        <taxon>Unidentata</taxon>
        <taxon>Episquamata</taxon>
        <taxon>Toxicofera</taxon>
        <taxon>Iguania</taxon>
        <taxon>Phrynosomatidae</taxon>
        <taxon>Phrynosomatinae</taxon>
        <taxon>Phrynosoma</taxon>
    </lineage>
</organism>
<evidence type="ECO:0000256" key="4">
    <source>
        <dbReference type="SAM" id="SignalP"/>
    </source>
</evidence>
<dbReference type="InterPro" id="IPR050159">
    <property type="entry name" value="Kazal-type_SerProtInhib"/>
</dbReference>
<dbReference type="EMBL" id="JAIPUX010000439">
    <property type="protein sequence ID" value="KAH0629898.1"/>
    <property type="molecule type" value="Genomic_DNA"/>
</dbReference>
<evidence type="ECO:0000256" key="1">
    <source>
        <dbReference type="ARBA" id="ARBA00004613"/>
    </source>
</evidence>
<keyword evidence="4" id="KW-0732">Signal</keyword>
<dbReference type="InterPro" id="IPR002350">
    <property type="entry name" value="Kazal_dom"/>
</dbReference>
<keyword evidence="7" id="KW-1185">Reference proteome</keyword>
<dbReference type="InterPro" id="IPR036058">
    <property type="entry name" value="Kazal_dom_sf"/>
</dbReference>
<dbReference type="PANTHER" id="PTHR47499">
    <property type="entry name" value="SERINE PROTEASE INHIBITOR KAZAL-TYPE 7 SPINK7"/>
    <property type="match status" value="1"/>
</dbReference>
<feature type="domain" description="Kazal-like" evidence="5">
    <location>
        <begin position="59"/>
        <end position="119"/>
    </location>
</feature>
<evidence type="ECO:0000256" key="3">
    <source>
        <dbReference type="ARBA" id="ARBA00023157"/>
    </source>
</evidence>
<comment type="caution">
    <text evidence="6">The sequence shown here is derived from an EMBL/GenBank/DDBJ whole genome shotgun (WGS) entry which is preliminary data.</text>
</comment>
<dbReference type="PANTHER" id="PTHR47499:SF1">
    <property type="entry name" value="SERINE PROTEASE INHIBITOR KAZAL-TYPE 7"/>
    <property type="match status" value="1"/>
</dbReference>
<reference evidence="6 7" key="1">
    <citation type="journal article" date="2022" name="Gigascience">
        <title>A chromosome-level genome assembly and annotation of the desert horned lizard, Phrynosoma platyrhinos, provides insight into chromosomal rearrangements among reptiles.</title>
        <authorList>
            <person name="Koochekian N."/>
            <person name="Ascanio A."/>
            <person name="Farleigh K."/>
            <person name="Card D.C."/>
            <person name="Schield D.R."/>
            <person name="Castoe T.A."/>
            <person name="Jezkova T."/>
        </authorList>
    </citation>
    <scope>NUCLEOTIDE SEQUENCE [LARGE SCALE GENOMIC DNA]</scope>
    <source>
        <strain evidence="6">NK-2021</strain>
    </source>
</reference>
<dbReference type="SUPFAM" id="SSF100895">
    <property type="entry name" value="Kazal-type serine protease inhibitors"/>
    <property type="match status" value="2"/>
</dbReference>
<dbReference type="SMART" id="SM00280">
    <property type="entry name" value="KAZAL"/>
    <property type="match status" value="2"/>
</dbReference>
<keyword evidence="2" id="KW-0964">Secreted</keyword>
<feature type="signal peptide" evidence="4">
    <location>
        <begin position="1"/>
        <end position="18"/>
    </location>
</feature>
<evidence type="ECO:0000313" key="6">
    <source>
        <dbReference type="EMBL" id="KAH0629898.1"/>
    </source>
</evidence>
<feature type="chain" id="PRO_5046851304" description="Kazal-like domain-containing protein" evidence="4">
    <location>
        <begin position="19"/>
        <end position="167"/>
    </location>
</feature>
<evidence type="ECO:0000259" key="5">
    <source>
        <dbReference type="SMART" id="SM00280"/>
    </source>
</evidence>
<gene>
    <name evidence="6" type="ORF">JD844_012369</name>
</gene>
<accession>A0ABQ7TJQ4</accession>
<proteinExistence type="predicted"/>